<dbReference type="HOGENOM" id="CLU_2372970_0_0_1"/>
<keyword evidence="2" id="KW-1185">Reference proteome</keyword>
<dbReference type="KEGG" id="glz:GLAREA_06977"/>
<protein>
    <submittedName>
        <fullName evidence="1">Uncharacterized protein</fullName>
    </submittedName>
</protein>
<name>S3D9Z9_GLAL2</name>
<gene>
    <name evidence="1" type="ORF">GLAREA_06977</name>
</gene>
<organism evidence="1 2">
    <name type="scientific">Glarea lozoyensis (strain ATCC 20868 / MF5171)</name>
    <dbReference type="NCBI Taxonomy" id="1116229"/>
    <lineage>
        <taxon>Eukaryota</taxon>
        <taxon>Fungi</taxon>
        <taxon>Dikarya</taxon>
        <taxon>Ascomycota</taxon>
        <taxon>Pezizomycotina</taxon>
        <taxon>Leotiomycetes</taxon>
        <taxon>Helotiales</taxon>
        <taxon>Helotiaceae</taxon>
        <taxon>Glarea</taxon>
    </lineage>
</organism>
<dbReference type="EMBL" id="KE145357">
    <property type="protein sequence ID" value="EPE33964.1"/>
    <property type="molecule type" value="Genomic_DNA"/>
</dbReference>
<dbReference type="RefSeq" id="XP_008079116.1">
    <property type="nucleotide sequence ID" value="XM_008080925.1"/>
</dbReference>
<dbReference type="GeneID" id="19466030"/>
<evidence type="ECO:0000313" key="1">
    <source>
        <dbReference type="EMBL" id="EPE33964.1"/>
    </source>
</evidence>
<proteinExistence type="predicted"/>
<sequence>MAFYNPLNHNRNARDKDRNDFEIKMKDVRTRTAKLEQRITAQLVKIKDWALKRKNFQTTAPGKSDENGKNVVGKEAVGGGFLMGFQGWRFGKGIS</sequence>
<evidence type="ECO:0000313" key="2">
    <source>
        <dbReference type="Proteomes" id="UP000016922"/>
    </source>
</evidence>
<reference evidence="1 2" key="1">
    <citation type="journal article" date="2013" name="BMC Genomics">
        <title>Genomics-driven discovery of the pneumocandin biosynthetic gene cluster in the fungus Glarea lozoyensis.</title>
        <authorList>
            <person name="Chen L."/>
            <person name="Yue Q."/>
            <person name="Zhang X."/>
            <person name="Xiang M."/>
            <person name="Wang C."/>
            <person name="Li S."/>
            <person name="Che Y."/>
            <person name="Ortiz-Lopez F.J."/>
            <person name="Bills G.F."/>
            <person name="Liu X."/>
            <person name="An Z."/>
        </authorList>
    </citation>
    <scope>NUCLEOTIDE SEQUENCE [LARGE SCALE GENOMIC DNA]</scope>
    <source>
        <strain evidence="2">ATCC 20868 / MF5171</strain>
    </source>
</reference>
<accession>S3D9Z9</accession>
<dbReference type="AlphaFoldDB" id="S3D9Z9"/>
<dbReference type="Proteomes" id="UP000016922">
    <property type="component" value="Unassembled WGS sequence"/>
</dbReference>